<dbReference type="Proteomes" id="UP000546806">
    <property type="component" value="Unassembled WGS sequence"/>
</dbReference>
<evidence type="ECO:0000313" key="4">
    <source>
        <dbReference type="EMBL" id="MBC2116305.1"/>
    </source>
</evidence>
<dbReference type="eggNOG" id="COG4709">
    <property type="taxonomic scope" value="Bacteria"/>
</dbReference>
<dbReference type="Proteomes" id="UP000529446">
    <property type="component" value="Unassembled WGS sequence"/>
</dbReference>
<keyword evidence="1" id="KW-1133">Transmembrane helix</keyword>
<dbReference type="STRING" id="1552123.EP57_02610"/>
<comment type="caution">
    <text evidence="2">The sequence shown here is derived from an EMBL/GenBank/DDBJ whole genome shotgun (WGS) entry which is preliminary data.</text>
</comment>
<protein>
    <submittedName>
        <fullName evidence="3">DUF1700 domain-containing protein</fullName>
    </submittedName>
</protein>
<organism evidence="2 5">
    <name type="scientific">Listeria booriae</name>
    <dbReference type="NCBI Taxonomy" id="1552123"/>
    <lineage>
        <taxon>Bacteria</taxon>
        <taxon>Bacillati</taxon>
        <taxon>Bacillota</taxon>
        <taxon>Bacilli</taxon>
        <taxon>Bacillales</taxon>
        <taxon>Listeriaceae</taxon>
        <taxon>Listeria</taxon>
    </lineage>
</organism>
<keyword evidence="1" id="KW-0472">Membrane</keyword>
<gene>
    <name evidence="2" type="ORF">EP57_02610</name>
    <name evidence="3" type="ORF">HCA78_02085</name>
    <name evidence="4" type="ORF">HCB06_06680</name>
</gene>
<dbReference type="EMBL" id="JAARXI010000003">
    <property type="protein sequence ID" value="MBC2116305.1"/>
    <property type="molecule type" value="Genomic_DNA"/>
</dbReference>
<keyword evidence="1" id="KW-0812">Transmembrane</keyword>
<evidence type="ECO:0000313" key="5">
    <source>
        <dbReference type="Proteomes" id="UP000029844"/>
    </source>
</evidence>
<sequence>MNRQEFFRALEEGFATLDIEERESLLADYEEHIQISMASGKTEEEALAHIGDPRHIVASYFEENRLDAALHGLDDENNRKRIQWKALFSTLWQIIILVLSALFILFSGIAIIVYIFNWISIGQVIVYQLFLCCVLIGIALLLSSLLASTWRQFITRKGASQ</sequence>
<feature type="transmembrane region" description="Helical" evidence="1">
    <location>
        <begin position="125"/>
        <end position="147"/>
    </location>
</feature>
<name>A0A099WET9_9LIST</name>
<reference evidence="2 5" key="1">
    <citation type="submission" date="2014-05" db="EMBL/GenBank/DDBJ databases">
        <title>Novel Listeriaceae from food processing environments.</title>
        <authorList>
            <person name="den Bakker H.C."/>
        </authorList>
    </citation>
    <scope>NUCLEOTIDE SEQUENCE [LARGE SCALE GENOMIC DNA]</scope>
    <source>
        <strain evidence="2 5">FSL A5-0281</strain>
    </source>
</reference>
<evidence type="ECO:0000313" key="6">
    <source>
        <dbReference type="Proteomes" id="UP000529446"/>
    </source>
</evidence>
<dbReference type="GeneID" id="58716326"/>
<accession>A0A099WET9</accession>
<dbReference type="RefSeq" id="WP_036083936.1">
    <property type="nucleotide sequence ID" value="NZ_CBCSHQ010000001.1"/>
</dbReference>
<feature type="transmembrane region" description="Helical" evidence="1">
    <location>
        <begin position="86"/>
        <end position="119"/>
    </location>
</feature>
<dbReference type="Pfam" id="PF22564">
    <property type="entry name" value="HAAS"/>
    <property type="match status" value="1"/>
</dbReference>
<evidence type="ECO:0000313" key="3">
    <source>
        <dbReference type="EMBL" id="MBC2002540.1"/>
    </source>
</evidence>
<evidence type="ECO:0000313" key="7">
    <source>
        <dbReference type="Proteomes" id="UP000546806"/>
    </source>
</evidence>
<reference evidence="6 7" key="2">
    <citation type="submission" date="2020-03" db="EMBL/GenBank/DDBJ databases">
        <title>Soil Listeria distribution.</title>
        <authorList>
            <person name="Liao J."/>
            <person name="Wiedmann M."/>
        </authorList>
    </citation>
    <scope>NUCLEOTIDE SEQUENCE [LARGE SCALE GENOMIC DNA]</scope>
    <source>
        <strain evidence="4 6">FSL L7-0360</strain>
        <strain evidence="3 7">FSL L7-0435</strain>
    </source>
</reference>
<proteinExistence type="predicted"/>
<dbReference type="EMBL" id="JNFA01000005">
    <property type="protein sequence ID" value="KGL43487.1"/>
    <property type="molecule type" value="Genomic_DNA"/>
</dbReference>
<keyword evidence="5" id="KW-1185">Reference proteome</keyword>
<dbReference type="Proteomes" id="UP000029844">
    <property type="component" value="Unassembled WGS sequence"/>
</dbReference>
<evidence type="ECO:0000313" key="2">
    <source>
        <dbReference type="EMBL" id="KGL43487.1"/>
    </source>
</evidence>
<dbReference type="EMBL" id="JAARWW010000001">
    <property type="protein sequence ID" value="MBC2002540.1"/>
    <property type="molecule type" value="Genomic_DNA"/>
</dbReference>
<dbReference type="AlphaFoldDB" id="A0A099WET9"/>
<evidence type="ECO:0000256" key="1">
    <source>
        <dbReference type="SAM" id="Phobius"/>
    </source>
</evidence>
<dbReference type="OrthoDB" id="9804829at2"/>